<dbReference type="RefSeq" id="WP_127056838.1">
    <property type="nucleotide sequence ID" value="NZ_RSCM01000029.1"/>
</dbReference>
<gene>
    <name evidence="1" type="ORF">DSM107003_50590</name>
</gene>
<dbReference type="EMBL" id="RSCM01000029">
    <property type="protein sequence ID" value="RUS92429.1"/>
    <property type="molecule type" value="Genomic_DNA"/>
</dbReference>
<reference evidence="1 2" key="1">
    <citation type="journal article" date="2019" name="Genome Biol. Evol.">
        <title>Day and night: Metabolic profiles and evolutionary relationships of six axenic non-marine cyanobacteria.</title>
        <authorList>
            <person name="Will S.E."/>
            <person name="Henke P."/>
            <person name="Boedeker C."/>
            <person name="Huang S."/>
            <person name="Brinkmann H."/>
            <person name="Rohde M."/>
            <person name="Jarek M."/>
            <person name="Friedl T."/>
            <person name="Seufert S."/>
            <person name="Schumacher M."/>
            <person name="Overmann J."/>
            <person name="Neumann-Schaal M."/>
            <person name="Petersen J."/>
        </authorList>
    </citation>
    <scope>NUCLEOTIDE SEQUENCE [LARGE SCALE GENOMIC DNA]</scope>
    <source>
        <strain evidence="1 2">SAG 1403-4b</strain>
    </source>
</reference>
<evidence type="ECO:0000313" key="2">
    <source>
        <dbReference type="Proteomes" id="UP000276103"/>
    </source>
</evidence>
<dbReference type="AlphaFoldDB" id="A0A3S1BVZ8"/>
<proteinExistence type="predicted"/>
<organism evidence="1 2">
    <name type="scientific">Trichormus variabilis SAG 1403-4b</name>
    <dbReference type="NCBI Taxonomy" id="447716"/>
    <lineage>
        <taxon>Bacteria</taxon>
        <taxon>Bacillati</taxon>
        <taxon>Cyanobacteriota</taxon>
        <taxon>Cyanophyceae</taxon>
        <taxon>Nostocales</taxon>
        <taxon>Nostocaceae</taxon>
        <taxon>Trichormus</taxon>
    </lineage>
</organism>
<dbReference type="OrthoDB" id="489044at2"/>
<keyword evidence="2" id="KW-1185">Reference proteome</keyword>
<evidence type="ECO:0000313" key="1">
    <source>
        <dbReference type="EMBL" id="RUS92429.1"/>
    </source>
</evidence>
<comment type="caution">
    <text evidence="1">The sequence shown here is derived from an EMBL/GenBank/DDBJ whole genome shotgun (WGS) entry which is preliminary data.</text>
</comment>
<protein>
    <submittedName>
        <fullName evidence="1">Uncharacterized protein</fullName>
    </submittedName>
</protein>
<dbReference type="Proteomes" id="UP000276103">
    <property type="component" value="Unassembled WGS sequence"/>
</dbReference>
<sequence>MKIIKISLMILILLINLVIADPSWADGTSHLSSNSDYFVGQKVIWLYKARADSENTQRIPVEVIKLGSKQVQVKVQKNKNDFVNRWVNRERLEVNKSNH</sequence>
<name>A0A3S1BVZ8_ANAVA</name>
<accession>A0A3S1BVZ8</accession>